<keyword evidence="4" id="KW-0132">Cell division</keyword>
<accession>A0A2H0TKG0</accession>
<feature type="domain" description="Tubulin/FtsZ 2-layer sandwich" evidence="8">
    <location>
        <begin position="218"/>
        <end position="343"/>
    </location>
</feature>
<keyword evidence="4" id="KW-0717">Septation</keyword>
<evidence type="ECO:0000256" key="1">
    <source>
        <dbReference type="ARBA" id="ARBA00009690"/>
    </source>
</evidence>
<dbReference type="Pfam" id="PF00091">
    <property type="entry name" value="Tubulin"/>
    <property type="match status" value="1"/>
</dbReference>
<dbReference type="GO" id="GO:0000917">
    <property type="term" value="P:division septum assembly"/>
    <property type="evidence" value="ECO:0007669"/>
    <property type="project" value="UniProtKB-KW"/>
</dbReference>
<feature type="binding site" evidence="4">
    <location>
        <position position="154"/>
    </location>
    <ligand>
        <name>GTP</name>
        <dbReference type="ChEBI" id="CHEBI:37565"/>
    </ligand>
</feature>
<dbReference type="PANTHER" id="PTHR30314">
    <property type="entry name" value="CELL DIVISION PROTEIN FTSZ-RELATED"/>
    <property type="match status" value="1"/>
</dbReference>
<organism evidence="9 10">
    <name type="scientific">Candidatus Nealsonbacteria bacterium CG10_big_fil_rev_8_21_14_0_10_36_228</name>
    <dbReference type="NCBI Taxonomy" id="1974708"/>
    <lineage>
        <taxon>Bacteria</taxon>
        <taxon>Candidatus Nealsoniibacteriota</taxon>
    </lineage>
</organism>
<dbReference type="GO" id="GO:0005525">
    <property type="term" value="F:GTP binding"/>
    <property type="evidence" value="ECO:0007669"/>
    <property type="project" value="UniProtKB-UniRule"/>
</dbReference>
<keyword evidence="3 4" id="KW-0342">GTP-binding</keyword>
<name>A0A2H0TKG0_9BACT</name>
<dbReference type="InterPro" id="IPR000158">
    <property type="entry name" value="Cell_div_FtsZ"/>
</dbReference>
<evidence type="ECO:0000313" key="9">
    <source>
        <dbReference type="EMBL" id="PIR72372.1"/>
    </source>
</evidence>
<evidence type="ECO:0000256" key="2">
    <source>
        <dbReference type="ARBA" id="ARBA00022741"/>
    </source>
</evidence>
<feature type="coiled-coil region" evidence="5">
    <location>
        <begin position="444"/>
        <end position="471"/>
    </location>
</feature>
<feature type="binding site" evidence="4">
    <location>
        <position position="198"/>
    </location>
    <ligand>
        <name>GTP</name>
        <dbReference type="ChEBI" id="CHEBI:37565"/>
    </ligand>
</feature>
<evidence type="ECO:0000313" key="10">
    <source>
        <dbReference type="Proteomes" id="UP000237006"/>
    </source>
</evidence>
<dbReference type="SMART" id="SM00865">
    <property type="entry name" value="Tubulin_C"/>
    <property type="match status" value="1"/>
</dbReference>
<dbReference type="GO" id="GO:0005737">
    <property type="term" value="C:cytoplasm"/>
    <property type="evidence" value="ECO:0007669"/>
    <property type="project" value="UniProtKB-SubCell"/>
</dbReference>
<dbReference type="Pfam" id="PF12327">
    <property type="entry name" value="FtsZ_C"/>
    <property type="match status" value="1"/>
</dbReference>
<keyword evidence="2 4" id="KW-0547">Nucleotide-binding</keyword>
<dbReference type="HAMAP" id="MF_00909">
    <property type="entry name" value="FtsZ"/>
    <property type="match status" value="1"/>
</dbReference>
<feature type="region of interest" description="Disordered" evidence="6">
    <location>
        <begin position="341"/>
        <end position="395"/>
    </location>
</feature>
<dbReference type="InterPro" id="IPR018316">
    <property type="entry name" value="Tubulin/FtsZ_2-layer-sand-dom"/>
</dbReference>
<comment type="subunit">
    <text evidence="4">Homodimer. Polymerizes to form a dynamic ring structure in a strictly GTP-dependent manner. Interacts directly with several other division proteins.</text>
</comment>
<evidence type="ECO:0000256" key="3">
    <source>
        <dbReference type="ARBA" id="ARBA00023134"/>
    </source>
</evidence>
<keyword evidence="4" id="KW-0963">Cytoplasm</keyword>
<evidence type="ECO:0000256" key="6">
    <source>
        <dbReference type="SAM" id="MobiDB-lite"/>
    </source>
</evidence>
<protein>
    <recommendedName>
        <fullName evidence="4">Cell division protein FtsZ</fullName>
    </recommendedName>
</protein>
<dbReference type="GO" id="GO:0003924">
    <property type="term" value="F:GTPase activity"/>
    <property type="evidence" value="ECO:0007669"/>
    <property type="project" value="UniProtKB-UniRule"/>
</dbReference>
<evidence type="ECO:0000256" key="4">
    <source>
        <dbReference type="HAMAP-Rule" id="MF_00909"/>
    </source>
</evidence>
<feature type="domain" description="Tubulin/FtsZ GTPase" evidence="7">
    <location>
        <begin position="24"/>
        <end position="216"/>
    </location>
</feature>
<dbReference type="PRINTS" id="PR00423">
    <property type="entry name" value="CELLDVISFTSZ"/>
</dbReference>
<dbReference type="AlphaFoldDB" id="A0A2H0TKG0"/>
<dbReference type="CDD" id="cd02201">
    <property type="entry name" value="FtsZ_type1"/>
    <property type="match status" value="1"/>
</dbReference>
<dbReference type="InterPro" id="IPR003008">
    <property type="entry name" value="Tubulin_FtsZ_GTPase"/>
</dbReference>
<dbReference type="SUPFAM" id="SSF55307">
    <property type="entry name" value="Tubulin C-terminal domain-like"/>
    <property type="match status" value="1"/>
</dbReference>
<dbReference type="Gene3D" id="3.40.50.1440">
    <property type="entry name" value="Tubulin/FtsZ, GTPase domain"/>
    <property type="match status" value="1"/>
</dbReference>
<comment type="similarity">
    <text evidence="1 4">Belongs to the FtsZ family.</text>
</comment>
<evidence type="ECO:0000259" key="8">
    <source>
        <dbReference type="SMART" id="SM00865"/>
    </source>
</evidence>
<dbReference type="InterPro" id="IPR008280">
    <property type="entry name" value="Tub_FtsZ_C"/>
</dbReference>
<dbReference type="SUPFAM" id="SSF52490">
    <property type="entry name" value="Tubulin nucleotide-binding domain-like"/>
    <property type="match status" value="1"/>
</dbReference>
<dbReference type="InterPro" id="IPR036525">
    <property type="entry name" value="Tubulin/FtsZ_GTPase_sf"/>
</dbReference>
<dbReference type="GO" id="GO:0043093">
    <property type="term" value="P:FtsZ-dependent cytokinesis"/>
    <property type="evidence" value="ECO:0007669"/>
    <property type="project" value="UniProtKB-UniRule"/>
</dbReference>
<dbReference type="SMART" id="SM00864">
    <property type="entry name" value="Tubulin"/>
    <property type="match status" value="1"/>
</dbReference>
<evidence type="ECO:0000259" key="7">
    <source>
        <dbReference type="SMART" id="SM00864"/>
    </source>
</evidence>
<dbReference type="InterPro" id="IPR045061">
    <property type="entry name" value="FtsZ/CetZ"/>
</dbReference>
<reference evidence="10" key="1">
    <citation type="submission" date="2017-09" db="EMBL/GenBank/DDBJ databases">
        <title>Depth-based differentiation of microbial function through sediment-hosted aquifers and enrichment of novel symbionts in the deep terrestrial subsurface.</title>
        <authorList>
            <person name="Probst A.J."/>
            <person name="Ladd B."/>
            <person name="Jarett J.K."/>
            <person name="Geller-Mcgrath D.E."/>
            <person name="Sieber C.M.K."/>
            <person name="Emerson J.B."/>
            <person name="Anantharaman K."/>
            <person name="Thomas B.C."/>
            <person name="Malmstrom R."/>
            <person name="Stieglmeier M."/>
            <person name="Klingl A."/>
            <person name="Woyke T."/>
            <person name="Ryan C.M."/>
            <person name="Banfield J.F."/>
        </authorList>
    </citation>
    <scope>NUCLEOTIDE SEQUENCE [LARGE SCALE GENOMIC DNA]</scope>
</reference>
<keyword evidence="5" id="KW-0175">Coiled coil</keyword>
<dbReference type="PANTHER" id="PTHR30314:SF3">
    <property type="entry name" value="MITOCHONDRIAL DIVISION PROTEIN FSZA"/>
    <property type="match status" value="1"/>
</dbReference>
<dbReference type="GO" id="GO:0032153">
    <property type="term" value="C:cell division site"/>
    <property type="evidence" value="ECO:0007669"/>
    <property type="project" value="UniProtKB-UniRule"/>
</dbReference>
<keyword evidence="4" id="KW-0131">Cell cycle</keyword>
<dbReference type="Proteomes" id="UP000237006">
    <property type="component" value="Unassembled WGS sequence"/>
</dbReference>
<dbReference type="InterPro" id="IPR024757">
    <property type="entry name" value="FtsZ_C"/>
</dbReference>
<proteinExistence type="inferred from homology"/>
<comment type="caution">
    <text evidence="4">Lacks conserved residue(s) required for the propagation of feature annotation.</text>
</comment>
<dbReference type="EMBL" id="PFCI01000011">
    <property type="protein sequence ID" value="PIR72372.1"/>
    <property type="molecule type" value="Genomic_DNA"/>
</dbReference>
<dbReference type="GO" id="GO:0051258">
    <property type="term" value="P:protein polymerization"/>
    <property type="evidence" value="ECO:0007669"/>
    <property type="project" value="UniProtKB-UniRule"/>
</dbReference>
<gene>
    <name evidence="4" type="primary">ftsZ</name>
    <name evidence="9" type="ORF">COU41_00510</name>
</gene>
<comment type="function">
    <text evidence="4">Essential cell division protein that forms a contractile ring structure (Z ring) at the future cell division site. The regulation of the ring assembly controls the timing and the location of cell division. One of the functions of the FtsZ ring is to recruit other cell division proteins to the septum to produce a new cell wall between the dividing cells. Binds GTP and shows GTPase activity.</text>
</comment>
<feature type="binding site" evidence="4">
    <location>
        <position position="150"/>
    </location>
    <ligand>
        <name>GTP</name>
        <dbReference type="ChEBI" id="CHEBI:37565"/>
    </ligand>
</feature>
<evidence type="ECO:0000256" key="5">
    <source>
        <dbReference type="SAM" id="Coils"/>
    </source>
</evidence>
<comment type="caution">
    <text evidence="9">The sequence shown here is derived from an EMBL/GenBank/DDBJ whole genome shotgun (WGS) entry which is preliminary data.</text>
</comment>
<comment type="subcellular location">
    <subcellularLocation>
        <location evidence="4">Cytoplasm</location>
    </subcellularLocation>
    <text evidence="4">Assembles at midcell at the inner surface of the cytoplasmic membrane.</text>
</comment>
<sequence>MSYTLIMAKKSLLMVEVEKIKNTKIKVVGIGGGGCSIISEIAPGIKKATFIAANTDLRALKEVNRKVERFPFGQSFTHGLGTGMNPELGEVAAQNDRERIKNLLKGQDLVILIACLGSGTSSGAAPIFAKISRSLGNFTYGIFTLPFKFEGEKKIEIAKIALEKLKPKLNAITLIPNERIFQIIDKATPLKGALSAINKTLSESLEGLLEVIYQPGLINIDFADLKTILHGRGRLAFLNTAWIQKKKGSGKEAIEKVLNSPLYPYSIRGAKGVLFNIAGEKNLSLEEVSQISKTISELSNPEAKIIFGISHTHHGGGEAKYKNLIKITLLATGCLTKIFSPKRLRPKDGSSSRLAGSSRVPTHHRPTTGGPLKRQRKKIIPKSPIPPAPKRKFGRKAGGLEFQPIKKKLQKLRQKLKIKISKKPKEVPQSKTETSKTDIIKPVDEKIRKNALQIKREIEEAEKEILEKEKFWETPAFLRKKLIRGQ</sequence>